<dbReference type="OrthoDB" id="9970941at2"/>
<evidence type="ECO:0000256" key="1">
    <source>
        <dbReference type="SAM" id="Phobius"/>
    </source>
</evidence>
<evidence type="ECO:0000313" key="2">
    <source>
        <dbReference type="EMBL" id="EDS73000.1"/>
    </source>
</evidence>
<reference evidence="2" key="1">
    <citation type="submission" date="2008-01" db="EMBL/GenBank/DDBJ databases">
        <authorList>
            <person name="Fulton L."/>
            <person name="Clifton S."/>
            <person name="Fulton B."/>
            <person name="Xu J."/>
            <person name="Minx P."/>
            <person name="Pepin K.H."/>
            <person name="Johnson M."/>
            <person name="Thiruvilangam P."/>
            <person name="Bhonagiri V."/>
            <person name="Nash W.E."/>
            <person name="Mardis E.R."/>
            <person name="Wilson R.K."/>
        </authorList>
    </citation>
    <scope>NUCLEOTIDE SEQUENCE [LARGE SCALE GENOMIC DNA]</scope>
    <source>
        <strain evidence="2">DSM 17244</strain>
    </source>
</reference>
<feature type="transmembrane region" description="Helical" evidence="1">
    <location>
        <begin position="6"/>
        <end position="29"/>
    </location>
</feature>
<dbReference type="HOGENOM" id="CLU_2491032_0_0_9"/>
<evidence type="ECO:0000313" key="3">
    <source>
        <dbReference type="Proteomes" id="UP000005178"/>
    </source>
</evidence>
<dbReference type="EMBL" id="ABIL02000005">
    <property type="protein sequence ID" value="EDS73000.1"/>
    <property type="molecule type" value="Genomic_DNA"/>
</dbReference>
<organism evidence="2 3">
    <name type="scientific">Anaerofustis stercorihominis DSM 17244</name>
    <dbReference type="NCBI Taxonomy" id="445971"/>
    <lineage>
        <taxon>Bacteria</taxon>
        <taxon>Bacillati</taxon>
        <taxon>Bacillota</taxon>
        <taxon>Clostridia</taxon>
        <taxon>Eubacteriales</taxon>
        <taxon>Eubacteriaceae</taxon>
        <taxon>Anaerofustis</taxon>
    </lineage>
</organism>
<keyword evidence="1" id="KW-0812">Transmembrane</keyword>
<dbReference type="AlphaFoldDB" id="B1C7L3"/>
<dbReference type="STRING" id="445971.ANASTE_00715"/>
<keyword evidence="3" id="KW-1185">Reference proteome</keyword>
<name>B1C7L3_9FIRM</name>
<dbReference type="Proteomes" id="UP000005178">
    <property type="component" value="Unassembled WGS sequence"/>
</dbReference>
<protein>
    <submittedName>
        <fullName evidence="2">Uncharacterized protein</fullName>
    </submittedName>
</protein>
<proteinExistence type="predicted"/>
<sequence length="86" mass="9859">MNANLIIISILIYGTVSLLTVLFSYNLGLRNGREIREEKEVSRIVEDKGKRVKMSKEEKKEMDLINTALMNIDNYDGTNRGQRKIG</sequence>
<comment type="caution">
    <text evidence="2">The sequence shown here is derived from an EMBL/GenBank/DDBJ whole genome shotgun (WGS) entry which is preliminary data.</text>
</comment>
<dbReference type="GeneID" id="97999614"/>
<keyword evidence="1" id="KW-0472">Membrane</keyword>
<reference evidence="2" key="2">
    <citation type="submission" date="2013-08" db="EMBL/GenBank/DDBJ databases">
        <title>Draft genome sequence of Anaerofustis stercorihominis (DSM 17244).</title>
        <authorList>
            <person name="Sudarsanam P."/>
            <person name="Ley R."/>
            <person name="Guruge J."/>
            <person name="Turnbaugh P.J."/>
            <person name="Mahowald M."/>
            <person name="Liep D."/>
            <person name="Gordon J."/>
        </authorList>
    </citation>
    <scope>NUCLEOTIDE SEQUENCE</scope>
    <source>
        <strain evidence="2">DSM 17244</strain>
    </source>
</reference>
<dbReference type="RefSeq" id="WP_007049164.1">
    <property type="nucleotide sequence ID" value="NZ_DS560015.1"/>
</dbReference>
<accession>B1C7L3</accession>
<gene>
    <name evidence="2" type="ORF">ANASTE_00715</name>
</gene>
<keyword evidence="1" id="KW-1133">Transmembrane helix</keyword>